<dbReference type="NCBIfam" id="NF007980">
    <property type="entry name" value="PRK10707.1"/>
    <property type="match status" value="1"/>
</dbReference>
<accession>A0ABQ5YUS7</accession>
<dbReference type="Pfam" id="PF00293">
    <property type="entry name" value="NUDIX"/>
    <property type="match status" value="1"/>
</dbReference>
<dbReference type="PANTHER" id="PTHR12992:SF11">
    <property type="entry name" value="MITOCHONDRIAL COENZYME A DIPHOSPHATASE NUDT8"/>
    <property type="match status" value="1"/>
</dbReference>
<keyword evidence="5" id="KW-0460">Magnesium</keyword>
<evidence type="ECO:0000256" key="2">
    <source>
        <dbReference type="ARBA" id="ARBA00001946"/>
    </source>
</evidence>
<organism evidence="8 9">
    <name type="scientific">Limnobacter litoralis</name>
    <dbReference type="NCBI Taxonomy" id="481366"/>
    <lineage>
        <taxon>Bacteria</taxon>
        <taxon>Pseudomonadati</taxon>
        <taxon>Pseudomonadota</taxon>
        <taxon>Betaproteobacteria</taxon>
        <taxon>Burkholderiales</taxon>
        <taxon>Burkholderiaceae</taxon>
        <taxon>Limnobacter</taxon>
    </lineage>
</organism>
<feature type="domain" description="Nudix hydrolase" evidence="7">
    <location>
        <begin position="41"/>
        <end position="182"/>
    </location>
</feature>
<proteinExistence type="predicted"/>
<evidence type="ECO:0000313" key="8">
    <source>
        <dbReference type="EMBL" id="GLR26222.1"/>
    </source>
</evidence>
<dbReference type="PANTHER" id="PTHR12992">
    <property type="entry name" value="NUDIX HYDROLASE"/>
    <property type="match status" value="1"/>
</dbReference>
<dbReference type="SUPFAM" id="SSF55811">
    <property type="entry name" value="Nudix"/>
    <property type="match status" value="1"/>
</dbReference>
<comment type="caution">
    <text evidence="8">The sequence shown here is derived from an EMBL/GenBank/DDBJ whole genome shotgun (WGS) entry which is preliminary data.</text>
</comment>
<dbReference type="PROSITE" id="PS51462">
    <property type="entry name" value="NUDIX"/>
    <property type="match status" value="1"/>
</dbReference>
<dbReference type="RefSeq" id="WP_284280720.1">
    <property type="nucleotide sequence ID" value="NZ_BSOJ01000012.1"/>
</dbReference>
<dbReference type="Gene3D" id="3.90.79.10">
    <property type="entry name" value="Nucleoside Triphosphate Pyrophosphohydrolase"/>
    <property type="match status" value="1"/>
</dbReference>
<comment type="cofactor">
    <cofactor evidence="2">
        <name>Mg(2+)</name>
        <dbReference type="ChEBI" id="CHEBI:18420"/>
    </cofactor>
</comment>
<dbReference type="CDD" id="cd03426">
    <property type="entry name" value="NUDIX_CoAse_Nudt7"/>
    <property type="match status" value="1"/>
</dbReference>
<sequence>MSMDWFDHISSGWLRELFARINEVQWQPEPLEERFFTDRDPADAAVLVPLVERPDGLQVMLTLRTAHLNDHAGQISFPGGRSEPSDRDAIATALREAQEETGLHPRHVDVLGHMPVYQTATNFMVTPVVALVQPDFHLEPDEFEVAEVFEVPFSFLMNPANHQQKTLQTPKGPRRFYAMPYEDPYSGKNYFIWGATAAMLRNLHHFLGAGV</sequence>
<dbReference type="InterPro" id="IPR045121">
    <property type="entry name" value="CoAse"/>
</dbReference>
<evidence type="ECO:0000313" key="9">
    <source>
        <dbReference type="Proteomes" id="UP001156664"/>
    </source>
</evidence>
<keyword evidence="9" id="KW-1185">Reference proteome</keyword>
<name>A0ABQ5YUS7_9BURK</name>
<protein>
    <submittedName>
        <fullName evidence="8">Coenzyme A pyrophosphatase</fullName>
    </submittedName>
</protein>
<comment type="cofactor">
    <cofactor evidence="1">
        <name>Mn(2+)</name>
        <dbReference type="ChEBI" id="CHEBI:29035"/>
    </cofactor>
</comment>
<reference evidence="9" key="1">
    <citation type="journal article" date="2019" name="Int. J. Syst. Evol. Microbiol.">
        <title>The Global Catalogue of Microorganisms (GCM) 10K type strain sequencing project: providing services to taxonomists for standard genome sequencing and annotation.</title>
        <authorList>
            <consortium name="The Broad Institute Genomics Platform"/>
            <consortium name="The Broad Institute Genome Sequencing Center for Infectious Disease"/>
            <person name="Wu L."/>
            <person name="Ma J."/>
        </authorList>
    </citation>
    <scope>NUCLEOTIDE SEQUENCE [LARGE SCALE GENOMIC DNA]</scope>
    <source>
        <strain evidence="9">NBRC 105857</strain>
    </source>
</reference>
<evidence type="ECO:0000256" key="3">
    <source>
        <dbReference type="ARBA" id="ARBA00022723"/>
    </source>
</evidence>
<evidence type="ECO:0000256" key="5">
    <source>
        <dbReference type="ARBA" id="ARBA00022842"/>
    </source>
</evidence>
<dbReference type="InterPro" id="IPR000086">
    <property type="entry name" value="NUDIX_hydrolase_dom"/>
</dbReference>
<evidence type="ECO:0000256" key="6">
    <source>
        <dbReference type="ARBA" id="ARBA00023211"/>
    </source>
</evidence>
<dbReference type="Proteomes" id="UP001156664">
    <property type="component" value="Unassembled WGS sequence"/>
</dbReference>
<dbReference type="InterPro" id="IPR015797">
    <property type="entry name" value="NUDIX_hydrolase-like_dom_sf"/>
</dbReference>
<keyword evidence="4" id="KW-0378">Hydrolase</keyword>
<evidence type="ECO:0000259" key="7">
    <source>
        <dbReference type="PROSITE" id="PS51462"/>
    </source>
</evidence>
<dbReference type="EMBL" id="BSOJ01000012">
    <property type="protein sequence ID" value="GLR26222.1"/>
    <property type="molecule type" value="Genomic_DNA"/>
</dbReference>
<keyword evidence="3" id="KW-0479">Metal-binding</keyword>
<evidence type="ECO:0000256" key="4">
    <source>
        <dbReference type="ARBA" id="ARBA00022801"/>
    </source>
</evidence>
<evidence type="ECO:0000256" key="1">
    <source>
        <dbReference type="ARBA" id="ARBA00001936"/>
    </source>
</evidence>
<gene>
    <name evidence="8" type="ORF">GCM10007875_13100</name>
</gene>
<keyword evidence="6" id="KW-0464">Manganese</keyword>